<dbReference type="Proteomes" id="UP000265520">
    <property type="component" value="Unassembled WGS sequence"/>
</dbReference>
<organism evidence="1 2">
    <name type="scientific">Trifolium medium</name>
    <dbReference type="NCBI Taxonomy" id="97028"/>
    <lineage>
        <taxon>Eukaryota</taxon>
        <taxon>Viridiplantae</taxon>
        <taxon>Streptophyta</taxon>
        <taxon>Embryophyta</taxon>
        <taxon>Tracheophyta</taxon>
        <taxon>Spermatophyta</taxon>
        <taxon>Magnoliopsida</taxon>
        <taxon>eudicotyledons</taxon>
        <taxon>Gunneridae</taxon>
        <taxon>Pentapetalae</taxon>
        <taxon>rosids</taxon>
        <taxon>fabids</taxon>
        <taxon>Fabales</taxon>
        <taxon>Fabaceae</taxon>
        <taxon>Papilionoideae</taxon>
        <taxon>50 kb inversion clade</taxon>
        <taxon>NPAAA clade</taxon>
        <taxon>Hologalegina</taxon>
        <taxon>IRL clade</taxon>
        <taxon>Trifolieae</taxon>
        <taxon>Trifolium</taxon>
    </lineage>
</organism>
<comment type="caution">
    <text evidence="1">The sequence shown here is derived from an EMBL/GenBank/DDBJ whole genome shotgun (WGS) entry which is preliminary data.</text>
</comment>
<sequence length="65" mass="6569">HGVLFSGGVAFVCLVAVFVFGSPPPFGFCRLKVVRMMAAPPFLCVLVWPDLGGGLVGGAVGFGSG</sequence>
<feature type="non-terminal residue" evidence="1">
    <location>
        <position position="1"/>
    </location>
</feature>
<dbReference type="EMBL" id="LXQA010497777">
    <property type="protein sequence ID" value="MCI55527.1"/>
    <property type="molecule type" value="Genomic_DNA"/>
</dbReference>
<proteinExistence type="predicted"/>
<dbReference type="AlphaFoldDB" id="A0A392T560"/>
<protein>
    <submittedName>
        <fullName evidence="1">Uncharacterized protein</fullName>
    </submittedName>
</protein>
<accession>A0A392T560</accession>
<evidence type="ECO:0000313" key="2">
    <source>
        <dbReference type="Proteomes" id="UP000265520"/>
    </source>
</evidence>
<keyword evidence="2" id="KW-1185">Reference proteome</keyword>
<evidence type="ECO:0000313" key="1">
    <source>
        <dbReference type="EMBL" id="MCI55527.1"/>
    </source>
</evidence>
<name>A0A392T560_9FABA</name>
<reference evidence="1 2" key="1">
    <citation type="journal article" date="2018" name="Front. Plant Sci.">
        <title>Red Clover (Trifolium pratense) and Zigzag Clover (T. medium) - A Picture of Genomic Similarities and Differences.</title>
        <authorList>
            <person name="Dluhosova J."/>
            <person name="Istvanek J."/>
            <person name="Nedelnik J."/>
            <person name="Repkova J."/>
        </authorList>
    </citation>
    <scope>NUCLEOTIDE SEQUENCE [LARGE SCALE GENOMIC DNA]</scope>
    <source>
        <strain evidence="2">cv. 10/8</strain>
        <tissue evidence="1">Leaf</tissue>
    </source>
</reference>